<reference evidence="2 3" key="1">
    <citation type="submission" date="2013-11" db="EMBL/GenBank/DDBJ databases">
        <title>Opisthorchis viverrini - life in the bile duct.</title>
        <authorList>
            <person name="Young N.D."/>
            <person name="Nagarajan N."/>
            <person name="Lin S.J."/>
            <person name="Korhonen P.K."/>
            <person name="Jex A.R."/>
            <person name="Hall R.S."/>
            <person name="Safavi-Hemami H."/>
            <person name="Kaewkong W."/>
            <person name="Bertrand D."/>
            <person name="Gao S."/>
            <person name="Seet Q."/>
            <person name="Wongkham S."/>
            <person name="Teh B.T."/>
            <person name="Wongkham C."/>
            <person name="Intapan P.M."/>
            <person name="Maleewong W."/>
            <person name="Yang X."/>
            <person name="Hu M."/>
            <person name="Wang Z."/>
            <person name="Hofmann A."/>
            <person name="Sternberg P.W."/>
            <person name="Tan P."/>
            <person name="Wang J."/>
            <person name="Gasser R.B."/>
        </authorList>
    </citation>
    <scope>NUCLEOTIDE SEQUENCE [LARGE SCALE GENOMIC DNA]</scope>
</reference>
<dbReference type="GeneID" id="20325602"/>
<evidence type="ECO:0000313" key="2">
    <source>
        <dbReference type="EMBL" id="KER19895.1"/>
    </source>
</evidence>
<dbReference type="KEGG" id="ovi:T265_11434"/>
<proteinExistence type="predicted"/>
<keyword evidence="3" id="KW-1185">Reference proteome</keyword>
<gene>
    <name evidence="2" type="ORF">T265_11434</name>
</gene>
<sequence>MKHQSRDTVRFPKPRQNKTRSTGRVRTKNLPVGKSAVQPLRHVALFGNTKADYDHCENEGAGNERLPCHPKDARGLGYCPSLDKVSRETEVGLEPCTFRSVNSPSNR</sequence>
<feature type="region of interest" description="Disordered" evidence="1">
    <location>
        <begin position="1"/>
        <end position="24"/>
    </location>
</feature>
<accession>A0A074Z9G9</accession>
<feature type="compositionally biased region" description="Basic and acidic residues" evidence="1">
    <location>
        <begin position="1"/>
        <end position="10"/>
    </location>
</feature>
<dbReference type="EMBL" id="KL597121">
    <property type="protein sequence ID" value="KER19895.1"/>
    <property type="molecule type" value="Genomic_DNA"/>
</dbReference>
<evidence type="ECO:0000256" key="1">
    <source>
        <dbReference type="SAM" id="MobiDB-lite"/>
    </source>
</evidence>
<evidence type="ECO:0000313" key="3">
    <source>
        <dbReference type="Proteomes" id="UP000054324"/>
    </source>
</evidence>
<dbReference type="Proteomes" id="UP000054324">
    <property type="component" value="Unassembled WGS sequence"/>
</dbReference>
<feature type="compositionally biased region" description="Basic residues" evidence="1">
    <location>
        <begin position="12"/>
        <end position="24"/>
    </location>
</feature>
<protein>
    <submittedName>
        <fullName evidence="2">Uncharacterized protein</fullName>
    </submittedName>
</protein>
<dbReference type="CTD" id="20325602"/>
<organism evidence="2 3">
    <name type="scientific">Opisthorchis viverrini</name>
    <name type="common">Southeast Asian liver fluke</name>
    <dbReference type="NCBI Taxonomy" id="6198"/>
    <lineage>
        <taxon>Eukaryota</taxon>
        <taxon>Metazoa</taxon>
        <taxon>Spiralia</taxon>
        <taxon>Lophotrochozoa</taxon>
        <taxon>Platyhelminthes</taxon>
        <taxon>Trematoda</taxon>
        <taxon>Digenea</taxon>
        <taxon>Opisthorchiida</taxon>
        <taxon>Opisthorchiata</taxon>
        <taxon>Opisthorchiidae</taxon>
        <taxon>Opisthorchis</taxon>
    </lineage>
</organism>
<name>A0A074Z9G9_OPIVI</name>
<dbReference type="AlphaFoldDB" id="A0A074Z9G9"/>
<dbReference type="RefSeq" id="XP_009176355.1">
    <property type="nucleotide sequence ID" value="XM_009178091.1"/>
</dbReference>